<evidence type="ECO:0000313" key="3">
    <source>
        <dbReference type="Proteomes" id="UP001064632"/>
    </source>
</evidence>
<dbReference type="Proteomes" id="UP001064632">
    <property type="component" value="Chromosome"/>
</dbReference>
<organism evidence="2 3">
    <name type="scientific">Tahibacter amnicola</name>
    <dbReference type="NCBI Taxonomy" id="2976241"/>
    <lineage>
        <taxon>Bacteria</taxon>
        <taxon>Pseudomonadati</taxon>
        <taxon>Pseudomonadota</taxon>
        <taxon>Gammaproteobacteria</taxon>
        <taxon>Lysobacterales</taxon>
        <taxon>Rhodanobacteraceae</taxon>
        <taxon>Tahibacter</taxon>
    </lineage>
</organism>
<protein>
    <submittedName>
        <fullName evidence="2">Uncharacterized protein</fullName>
    </submittedName>
</protein>
<reference evidence="2" key="1">
    <citation type="submission" date="2022-09" db="EMBL/GenBank/DDBJ databases">
        <title>Tahibacter sp. nov., isolated from a fresh water.</title>
        <authorList>
            <person name="Baek J.H."/>
            <person name="Lee J.K."/>
            <person name="Kim J.M."/>
            <person name="Jeon C.O."/>
        </authorList>
    </citation>
    <scope>NUCLEOTIDE SEQUENCE</scope>
    <source>
        <strain evidence="2">W38</strain>
    </source>
</reference>
<name>A0ABY6B7F7_9GAMM</name>
<accession>A0ABY6B7F7</accession>
<feature type="region of interest" description="Disordered" evidence="1">
    <location>
        <begin position="24"/>
        <end position="57"/>
    </location>
</feature>
<gene>
    <name evidence="2" type="ORF">N4264_14895</name>
</gene>
<proteinExistence type="predicted"/>
<dbReference type="RefSeq" id="WP_261693024.1">
    <property type="nucleotide sequence ID" value="NZ_CP104694.1"/>
</dbReference>
<dbReference type="EMBL" id="CP104694">
    <property type="protein sequence ID" value="UXI66038.1"/>
    <property type="molecule type" value="Genomic_DNA"/>
</dbReference>
<evidence type="ECO:0000313" key="2">
    <source>
        <dbReference type="EMBL" id="UXI66038.1"/>
    </source>
</evidence>
<keyword evidence="3" id="KW-1185">Reference proteome</keyword>
<sequence length="57" mass="6575">MKNTFIIEKWTRLLHWFRSQQNKPTSDSAIWRENNAPAPPKAASATGIRPRRGVRVS</sequence>
<evidence type="ECO:0000256" key="1">
    <source>
        <dbReference type="SAM" id="MobiDB-lite"/>
    </source>
</evidence>